<protein>
    <submittedName>
        <fullName evidence="1">Uncharacterized protein</fullName>
    </submittedName>
</protein>
<sequence length="191" mass="21340">MSTQLMEQPEGLVIAAYKNKCKQLNIKLNKHMISAGKQKISCAHPHRCAGKVPNIRVAEKQMQVLHFATKSYAEFKGKPSKKVGGGMGRNHEFEFFAKNSCRWGMDGDARQVLKRAGKNGFKDCKGVDMLTCLKRDLNSDRRLQPAPGVLSFFAGVVDHCLFRNGLEDEEIASACDRIDFACDRKGALMKF</sequence>
<dbReference type="AlphaFoldDB" id="A0A7S2HUM6"/>
<evidence type="ECO:0000313" key="1">
    <source>
        <dbReference type="EMBL" id="CAD9500531.1"/>
    </source>
</evidence>
<name>A0A7S2HUM6_9STRA</name>
<proteinExistence type="predicted"/>
<gene>
    <name evidence="1" type="ORF">DSPE1174_LOCUS33779</name>
</gene>
<accession>A0A7S2HUM6</accession>
<dbReference type="EMBL" id="HBGS01064669">
    <property type="protein sequence ID" value="CAD9500531.1"/>
    <property type="molecule type" value="Transcribed_RNA"/>
</dbReference>
<organism evidence="1">
    <name type="scientific">Octactis speculum</name>
    <dbReference type="NCBI Taxonomy" id="3111310"/>
    <lineage>
        <taxon>Eukaryota</taxon>
        <taxon>Sar</taxon>
        <taxon>Stramenopiles</taxon>
        <taxon>Ochrophyta</taxon>
        <taxon>Dictyochophyceae</taxon>
        <taxon>Dictyochales</taxon>
        <taxon>Dictyochaceae</taxon>
        <taxon>Octactis</taxon>
    </lineage>
</organism>
<reference evidence="1" key="1">
    <citation type="submission" date="2021-01" db="EMBL/GenBank/DDBJ databases">
        <authorList>
            <person name="Corre E."/>
            <person name="Pelletier E."/>
            <person name="Niang G."/>
            <person name="Scheremetjew M."/>
            <person name="Finn R."/>
            <person name="Kale V."/>
            <person name="Holt S."/>
            <person name="Cochrane G."/>
            <person name="Meng A."/>
            <person name="Brown T."/>
            <person name="Cohen L."/>
        </authorList>
    </citation>
    <scope>NUCLEOTIDE SEQUENCE</scope>
    <source>
        <strain evidence="1">CCMP1381</strain>
    </source>
</reference>